<dbReference type="InterPro" id="IPR015797">
    <property type="entry name" value="NUDIX_hydrolase-like_dom_sf"/>
</dbReference>
<evidence type="ECO:0000256" key="1">
    <source>
        <dbReference type="ARBA" id="ARBA00000843"/>
    </source>
</evidence>
<comment type="caution">
    <text evidence="16">The sequence shown here is derived from an EMBL/GenBank/DDBJ whole genome shotgun (WGS) entry which is preliminary data.</text>
</comment>
<evidence type="ECO:0000256" key="13">
    <source>
        <dbReference type="RuleBase" id="RU365096"/>
    </source>
</evidence>
<comment type="cofactor">
    <cofactor evidence="13">
        <name>[4Fe-4S] cluster</name>
        <dbReference type="ChEBI" id="CHEBI:49883"/>
    </cofactor>
    <text evidence="13">Binds 1 [4Fe-4S] cluster.</text>
</comment>
<dbReference type="InterPro" id="IPR011257">
    <property type="entry name" value="DNA_glycosylase"/>
</dbReference>
<dbReference type="GO" id="GO:0032357">
    <property type="term" value="F:oxidized purine DNA binding"/>
    <property type="evidence" value="ECO:0007669"/>
    <property type="project" value="TreeGrafter"/>
</dbReference>
<evidence type="ECO:0000256" key="11">
    <source>
        <dbReference type="ARBA" id="ARBA00023204"/>
    </source>
</evidence>
<evidence type="ECO:0000313" key="17">
    <source>
        <dbReference type="Proteomes" id="UP001378592"/>
    </source>
</evidence>
<comment type="function">
    <text evidence="13">Adenine glycosylase active on G-A mispairs.</text>
</comment>
<dbReference type="Gene3D" id="1.10.340.30">
    <property type="entry name" value="Hypothetical protein, domain 2"/>
    <property type="match status" value="1"/>
</dbReference>
<dbReference type="CDD" id="cd03431">
    <property type="entry name" value="NUDIX_DNA_Glycosylase_C-MutY"/>
    <property type="match status" value="1"/>
</dbReference>
<dbReference type="FunFam" id="1.10.1670.10:FF:000002">
    <property type="entry name" value="Adenine DNA glycosylase"/>
    <property type="match status" value="1"/>
</dbReference>
<dbReference type="PROSITE" id="PS51462">
    <property type="entry name" value="NUDIX"/>
    <property type="match status" value="1"/>
</dbReference>
<dbReference type="GO" id="GO:0035485">
    <property type="term" value="F:adenine/guanine mispair binding"/>
    <property type="evidence" value="ECO:0007669"/>
    <property type="project" value="TreeGrafter"/>
</dbReference>
<feature type="domain" description="Nudix hydrolase" evidence="15">
    <location>
        <begin position="308"/>
        <end position="445"/>
    </location>
</feature>
<dbReference type="AlphaFoldDB" id="A0AAN9Z5D7"/>
<dbReference type="InterPro" id="IPR000445">
    <property type="entry name" value="HhH_motif"/>
</dbReference>
<dbReference type="SMART" id="SM00525">
    <property type="entry name" value="FES"/>
    <property type="match status" value="1"/>
</dbReference>
<dbReference type="CDD" id="cd00056">
    <property type="entry name" value="ENDO3c"/>
    <property type="match status" value="1"/>
</dbReference>
<dbReference type="GO" id="GO:0046872">
    <property type="term" value="F:metal ion binding"/>
    <property type="evidence" value="ECO:0007669"/>
    <property type="project" value="UniProtKB-UniRule"/>
</dbReference>
<dbReference type="PANTHER" id="PTHR42944">
    <property type="entry name" value="ADENINE DNA GLYCOSYLASE"/>
    <property type="match status" value="1"/>
</dbReference>
<evidence type="ECO:0000256" key="10">
    <source>
        <dbReference type="ARBA" id="ARBA00023014"/>
    </source>
</evidence>
<evidence type="ECO:0000259" key="15">
    <source>
        <dbReference type="PROSITE" id="PS51462"/>
    </source>
</evidence>
<keyword evidence="11" id="KW-0234">DNA repair</keyword>
<evidence type="ECO:0000256" key="14">
    <source>
        <dbReference type="SAM" id="MobiDB-lite"/>
    </source>
</evidence>
<dbReference type="GO" id="GO:0005634">
    <property type="term" value="C:nucleus"/>
    <property type="evidence" value="ECO:0007669"/>
    <property type="project" value="TreeGrafter"/>
</dbReference>
<organism evidence="16 17">
    <name type="scientific">Gryllus longicercus</name>
    <dbReference type="NCBI Taxonomy" id="2509291"/>
    <lineage>
        <taxon>Eukaryota</taxon>
        <taxon>Metazoa</taxon>
        <taxon>Ecdysozoa</taxon>
        <taxon>Arthropoda</taxon>
        <taxon>Hexapoda</taxon>
        <taxon>Insecta</taxon>
        <taxon>Pterygota</taxon>
        <taxon>Neoptera</taxon>
        <taxon>Polyneoptera</taxon>
        <taxon>Orthoptera</taxon>
        <taxon>Ensifera</taxon>
        <taxon>Gryllidea</taxon>
        <taxon>Grylloidea</taxon>
        <taxon>Gryllidae</taxon>
        <taxon>Gryllinae</taxon>
        <taxon>Gryllus</taxon>
    </lineage>
</organism>
<evidence type="ECO:0000256" key="2">
    <source>
        <dbReference type="ARBA" id="ARBA00008343"/>
    </source>
</evidence>
<evidence type="ECO:0000313" key="16">
    <source>
        <dbReference type="EMBL" id="KAK7868753.1"/>
    </source>
</evidence>
<evidence type="ECO:0000256" key="6">
    <source>
        <dbReference type="ARBA" id="ARBA00022723"/>
    </source>
</evidence>
<keyword evidence="7 13" id="KW-0227">DNA damage</keyword>
<dbReference type="InterPro" id="IPR003265">
    <property type="entry name" value="HhH-GPD_domain"/>
</dbReference>
<dbReference type="InterPro" id="IPR023170">
    <property type="entry name" value="HhH_base_excis_C"/>
</dbReference>
<dbReference type="InterPro" id="IPR029119">
    <property type="entry name" value="MutY_C"/>
</dbReference>
<dbReference type="Pfam" id="PF00730">
    <property type="entry name" value="HhH-GPD"/>
    <property type="match status" value="1"/>
</dbReference>
<keyword evidence="8" id="KW-0378">Hydrolase</keyword>
<dbReference type="PANTHER" id="PTHR42944:SF1">
    <property type="entry name" value="ADENINE DNA GLYCOSYLASE"/>
    <property type="match status" value="1"/>
</dbReference>
<dbReference type="GO" id="GO:0006284">
    <property type="term" value="P:base-excision repair"/>
    <property type="evidence" value="ECO:0007669"/>
    <property type="project" value="UniProtKB-UniRule"/>
</dbReference>
<keyword evidence="17" id="KW-1185">Reference proteome</keyword>
<dbReference type="FunFam" id="1.10.340.30:FF:000002">
    <property type="entry name" value="Adenine DNA glycosylase"/>
    <property type="match status" value="1"/>
</dbReference>
<evidence type="ECO:0000256" key="12">
    <source>
        <dbReference type="ARBA" id="ARBA00023295"/>
    </source>
</evidence>
<dbReference type="GO" id="GO:0034039">
    <property type="term" value="F:8-oxo-7,8-dihydroguanine DNA N-glycosylase activity"/>
    <property type="evidence" value="ECO:0007669"/>
    <property type="project" value="TreeGrafter"/>
</dbReference>
<dbReference type="EMBL" id="JAZDUA010000087">
    <property type="protein sequence ID" value="KAK7868753.1"/>
    <property type="molecule type" value="Genomic_DNA"/>
</dbReference>
<dbReference type="GO" id="GO:0051539">
    <property type="term" value="F:4 iron, 4 sulfur cluster binding"/>
    <property type="evidence" value="ECO:0007669"/>
    <property type="project" value="UniProtKB-UniRule"/>
</dbReference>
<dbReference type="InterPro" id="IPR003651">
    <property type="entry name" value="Endonuclease3_FeS-loop_motif"/>
</dbReference>
<comment type="similarity">
    <text evidence="2 13">Belongs to the Nth/MutY family.</text>
</comment>
<gene>
    <name evidence="16" type="ORF">R5R35_002549</name>
</gene>
<dbReference type="SUPFAM" id="SSF48150">
    <property type="entry name" value="DNA-glycosylase"/>
    <property type="match status" value="1"/>
</dbReference>
<dbReference type="InterPro" id="IPR000086">
    <property type="entry name" value="NUDIX_hydrolase_dom"/>
</dbReference>
<dbReference type="SMART" id="SM00478">
    <property type="entry name" value="ENDO3c"/>
    <property type="match status" value="1"/>
</dbReference>
<protein>
    <recommendedName>
        <fullName evidence="4 13">Adenine DNA glycosylase</fullName>
        <ecNumber evidence="3 13">3.2.2.31</ecNumber>
    </recommendedName>
</protein>
<keyword evidence="5" id="KW-0004">4Fe-4S</keyword>
<evidence type="ECO:0000256" key="9">
    <source>
        <dbReference type="ARBA" id="ARBA00023004"/>
    </source>
</evidence>
<dbReference type="InterPro" id="IPR044298">
    <property type="entry name" value="MIG/MutY"/>
</dbReference>
<dbReference type="Gene3D" id="1.10.1670.10">
    <property type="entry name" value="Helix-hairpin-Helix base-excision DNA repair enzymes (C-terminal)"/>
    <property type="match status" value="1"/>
</dbReference>
<evidence type="ECO:0000256" key="3">
    <source>
        <dbReference type="ARBA" id="ARBA00012045"/>
    </source>
</evidence>
<keyword evidence="10" id="KW-0411">Iron-sulfur</keyword>
<evidence type="ECO:0000256" key="5">
    <source>
        <dbReference type="ARBA" id="ARBA00022485"/>
    </source>
</evidence>
<comment type="catalytic activity">
    <reaction evidence="1 13">
        <text>Hydrolyzes free adenine bases from 7,8-dihydro-8-oxoguanine:adenine mismatched double-stranded DNA, leaving an apurinic site.</text>
        <dbReference type="EC" id="3.2.2.31"/>
    </reaction>
</comment>
<accession>A0AAN9Z5D7</accession>
<keyword evidence="6" id="KW-0479">Metal-binding</keyword>
<dbReference type="Pfam" id="PF00633">
    <property type="entry name" value="HHH"/>
    <property type="match status" value="1"/>
</dbReference>
<reference evidence="16 17" key="1">
    <citation type="submission" date="2024-03" db="EMBL/GenBank/DDBJ databases">
        <title>The genome assembly and annotation of the cricket Gryllus longicercus Weissman &amp; Gray.</title>
        <authorList>
            <person name="Szrajer S."/>
            <person name="Gray D."/>
            <person name="Ylla G."/>
        </authorList>
    </citation>
    <scope>NUCLEOTIDE SEQUENCE [LARGE SCALE GENOMIC DNA]</scope>
    <source>
        <strain evidence="16">DAG 2021-001</strain>
        <tissue evidence="16">Whole body minus gut</tissue>
    </source>
</reference>
<sequence length="482" mass="54356">MSIAGQVKKRKRISKEESDGSSTEKINHLLHSYLECEAVEFRKNLLEWFTKNKRDLPWRQRAVQGSLEERVYSVLVSEVMLQQTQVNTVIAYYQKWMAQWPTFGDLAGATPEQVNEMWSGLGYYARGKRLQEAAKEMSKKTIGIPCSAAELQKSLPGVGRYTASAVASIVFGEKVAAVDGNVIRVLSRHRVIGADSSTNNTVNEIWKIADDLIDPQEPGKFNEAMMELGAVVCTPKAPKCSECPVRSSCLAYKSTKVREKAQLSLKCNPDVPDIESVPGCSLCLPVEEQLDISLGVLNYPRKGKKAPPRKQVSVVWILQKCTSDDDVEYFMVKRPDKGLLGNLWEFPCHVVPPERLTSKEVYADDILKEQHGIDVFEVQSTKLLGSVLHEFSHIHQTYVVFHGKVEEIKSLLTSEQYQAQQWISKTQFETAAVSTAMRKVFALLDSPCHQSNKILGKRRIERKKIKNNSMITSFFKPKNTEK</sequence>
<dbReference type="EC" id="3.2.2.31" evidence="3 13"/>
<evidence type="ECO:0000256" key="7">
    <source>
        <dbReference type="ARBA" id="ARBA00022763"/>
    </source>
</evidence>
<evidence type="ECO:0000256" key="4">
    <source>
        <dbReference type="ARBA" id="ARBA00022023"/>
    </source>
</evidence>
<dbReference type="GO" id="GO:0000701">
    <property type="term" value="F:purine-specific mismatch base pair DNA N-glycosylase activity"/>
    <property type="evidence" value="ECO:0007669"/>
    <property type="project" value="UniProtKB-EC"/>
</dbReference>
<dbReference type="GO" id="GO:0006298">
    <property type="term" value="P:mismatch repair"/>
    <property type="evidence" value="ECO:0007669"/>
    <property type="project" value="TreeGrafter"/>
</dbReference>
<evidence type="ECO:0000256" key="8">
    <source>
        <dbReference type="ARBA" id="ARBA00022801"/>
    </source>
</evidence>
<dbReference type="Gene3D" id="3.90.79.10">
    <property type="entry name" value="Nucleoside Triphosphate Pyrophosphohydrolase"/>
    <property type="match status" value="1"/>
</dbReference>
<proteinExistence type="inferred from homology"/>
<feature type="region of interest" description="Disordered" evidence="14">
    <location>
        <begin position="1"/>
        <end position="20"/>
    </location>
</feature>
<keyword evidence="9 13" id="KW-0408">Iron</keyword>
<dbReference type="Pfam" id="PF14815">
    <property type="entry name" value="NUDIX_4"/>
    <property type="match status" value="1"/>
</dbReference>
<name>A0AAN9Z5D7_9ORTH</name>
<keyword evidence="12 13" id="KW-0326">Glycosidase</keyword>
<dbReference type="SUPFAM" id="SSF55811">
    <property type="entry name" value="Nudix"/>
    <property type="match status" value="1"/>
</dbReference>
<dbReference type="Proteomes" id="UP001378592">
    <property type="component" value="Unassembled WGS sequence"/>
</dbReference>